<feature type="region of interest" description="Disordered" evidence="3">
    <location>
        <begin position="44"/>
        <end position="80"/>
    </location>
</feature>
<comment type="caution">
    <text evidence="5">The sequence shown here is derived from an EMBL/GenBank/DDBJ whole genome shotgun (WGS) entry which is preliminary data.</text>
</comment>
<dbReference type="PANTHER" id="PTHR45527:SF1">
    <property type="entry name" value="FATTY ACID SYNTHASE"/>
    <property type="match status" value="1"/>
</dbReference>
<accession>A0ABU6JJL1</accession>
<keyword evidence="2" id="KW-0597">Phosphoprotein</keyword>
<feature type="non-terminal residue" evidence="5">
    <location>
        <position position="1"/>
    </location>
</feature>
<dbReference type="PROSITE" id="PS50075">
    <property type="entry name" value="CARRIER"/>
    <property type="match status" value="1"/>
</dbReference>
<dbReference type="InterPro" id="IPR006162">
    <property type="entry name" value="Ppantetheine_attach_site"/>
</dbReference>
<evidence type="ECO:0000256" key="2">
    <source>
        <dbReference type="ARBA" id="ARBA00022553"/>
    </source>
</evidence>
<organism evidence="5 6">
    <name type="scientific">Noviherbaspirillum album</name>
    <dbReference type="NCBI Taxonomy" id="3080276"/>
    <lineage>
        <taxon>Bacteria</taxon>
        <taxon>Pseudomonadati</taxon>
        <taxon>Pseudomonadota</taxon>
        <taxon>Betaproteobacteria</taxon>
        <taxon>Burkholderiales</taxon>
        <taxon>Oxalobacteraceae</taxon>
        <taxon>Noviherbaspirillum</taxon>
    </lineage>
</organism>
<evidence type="ECO:0000313" key="6">
    <source>
        <dbReference type="Proteomes" id="UP001352263"/>
    </source>
</evidence>
<sequence>RRNALGEEEIVAYLVGQDCADPAQLRAQLAACLPAPMVPSRFMSLPALPQTPNGKTDRRALPEPLQNQEKQEKQAKRGPASADEAALAGIFSEVLGNVVGAEDDFFLAGGESIRALRLATRIRAAGFVFDVQDLFRWPTPAALAANLAKTKDSAAGGGDAIGKLSGLSGAELADLFS</sequence>
<dbReference type="SUPFAM" id="SSF47336">
    <property type="entry name" value="ACP-like"/>
    <property type="match status" value="1"/>
</dbReference>
<evidence type="ECO:0000256" key="3">
    <source>
        <dbReference type="SAM" id="MobiDB-lite"/>
    </source>
</evidence>
<dbReference type="PROSITE" id="PS00012">
    <property type="entry name" value="PHOSPHOPANTETHEINE"/>
    <property type="match status" value="1"/>
</dbReference>
<evidence type="ECO:0000259" key="4">
    <source>
        <dbReference type="PROSITE" id="PS50075"/>
    </source>
</evidence>
<evidence type="ECO:0000256" key="1">
    <source>
        <dbReference type="ARBA" id="ARBA00022450"/>
    </source>
</evidence>
<dbReference type="InterPro" id="IPR036736">
    <property type="entry name" value="ACP-like_sf"/>
</dbReference>
<keyword evidence="1" id="KW-0596">Phosphopantetheine</keyword>
<dbReference type="InterPro" id="IPR045851">
    <property type="entry name" value="AMP-bd_C_sf"/>
</dbReference>
<keyword evidence="6" id="KW-1185">Reference proteome</keyword>
<dbReference type="Proteomes" id="UP001352263">
    <property type="component" value="Unassembled WGS sequence"/>
</dbReference>
<protein>
    <submittedName>
        <fullName evidence="5">Phosphopantetheine-binding protein</fullName>
    </submittedName>
</protein>
<dbReference type="Gene3D" id="1.10.1200.10">
    <property type="entry name" value="ACP-like"/>
    <property type="match status" value="1"/>
</dbReference>
<dbReference type="Pfam" id="PF00550">
    <property type="entry name" value="PP-binding"/>
    <property type="match status" value="1"/>
</dbReference>
<gene>
    <name evidence="5" type="ORF">RY831_32745</name>
</gene>
<proteinExistence type="predicted"/>
<dbReference type="PANTHER" id="PTHR45527">
    <property type="entry name" value="NONRIBOSOMAL PEPTIDE SYNTHETASE"/>
    <property type="match status" value="1"/>
</dbReference>
<dbReference type="Gene3D" id="3.30.300.30">
    <property type="match status" value="1"/>
</dbReference>
<evidence type="ECO:0000313" key="5">
    <source>
        <dbReference type="EMBL" id="MEC4723875.1"/>
    </source>
</evidence>
<dbReference type="RefSeq" id="WP_326510469.1">
    <property type="nucleotide sequence ID" value="NZ_JAWIIV010000096.1"/>
</dbReference>
<feature type="domain" description="Carrier" evidence="4">
    <location>
        <begin position="78"/>
        <end position="151"/>
    </location>
</feature>
<dbReference type="SUPFAM" id="SSF56801">
    <property type="entry name" value="Acetyl-CoA synthetase-like"/>
    <property type="match status" value="1"/>
</dbReference>
<name>A0ABU6JJL1_9BURK</name>
<dbReference type="EMBL" id="JAWIIV010000096">
    <property type="protein sequence ID" value="MEC4723875.1"/>
    <property type="molecule type" value="Genomic_DNA"/>
</dbReference>
<dbReference type="InterPro" id="IPR009081">
    <property type="entry name" value="PP-bd_ACP"/>
</dbReference>
<reference evidence="5 6" key="1">
    <citation type="submission" date="2023-10" db="EMBL/GenBank/DDBJ databases">
        <title>Noviherbaspirillum sp. CPCC 100848 genome assembly.</title>
        <authorList>
            <person name="Li X.Y."/>
            <person name="Fang X.M."/>
        </authorList>
    </citation>
    <scope>NUCLEOTIDE SEQUENCE [LARGE SCALE GENOMIC DNA]</scope>
    <source>
        <strain evidence="5 6">CPCC 100848</strain>
    </source>
</reference>